<dbReference type="Gene3D" id="1.10.275.10">
    <property type="entry name" value="Fumarase/aspartase (N-terminal domain)"/>
    <property type="match status" value="1"/>
</dbReference>
<dbReference type="GO" id="GO:0004056">
    <property type="term" value="F:argininosuccinate lyase activity"/>
    <property type="evidence" value="ECO:0007669"/>
    <property type="project" value="UniProtKB-UniRule"/>
</dbReference>
<dbReference type="InterPro" id="IPR000362">
    <property type="entry name" value="Fumarate_lyase_fam"/>
</dbReference>
<accession>A0A178MFJ7</accession>
<sequence length="462" mass="51277">MEHRLWGGRFSEPTAAEMRRFNDSFRFDRRLAEVDITGSIAWASALAQAGLISEVEHAELVRGLELVRAEFANGTFVAIESDEDIHTAVERRLRELIGDAALKLHTGRSRNDQVATDMRLYTIGIARQLDRRLRDLQLALLTQAEQHADTLMPGYTHLQRAQPITFGHWCLAYIEMFARDRSRLRDAIARMRVLPLGAGALAGNSLGVERERLTELLDEFDELAANSLDAVSDRDFVAETLFACALTGIHLSRLAEDVILYASSEFGFVELADAYSTGSSLMPQKKNPDSMELLRGKSGRLLGNLVALLTVLKGLPLTYNKDMQEDKEPLFDSFDTLDLGLQVAAAAIATMTVRRERMAAALDDAMLATDLADELVRRGVPFRVAHGKAGQLVQRAIALGTSLRHLPLSEYQAVEPSLDASIYAVFDMAHSVAQKASYGGTAPQRVREQCARWHEILEEEDE</sequence>
<keyword evidence="11" id="KW-1185">Reference proteome</keyword>
<dbReference type="UniPathway" id="UPA00068">
    <property type="reaction ID" value="UER00114"/>
</dbReference>
<dbReference type="PROSITE" id="PS00163">
    <property type="entry name" value="FUMARATE_LYASES"/>
    <property type="match status" value="1"/>
</dbReference>
<dbReference type="EMBL" id="LWQS01000042">
    <property type="protein sequence ID" value="OAN46825.1"/>
    <property type="molecule type" value="Genomic_DNA"/>
</dbReference>
<dbReference type="GO" id="GO:0005829">
    <property type="term" value="C:cytosol"/>
    <property type="evidence" value="ECO:0007669"/>
    <property type="project" value="TreeGrafter"/>
</dbReference>
<dbReference type="EC" id="4.3.2.1" evidence="2 7"/>
<reference evidence="10 11" key="1">
    <citation type="submission" date="2016-04" db="EMBL/GenBank/DDBJ databases">
        <title>Chloroflexus islandicus sp. nov., a thermophilic filamentous anoxygenic phototrophic bacterium from geyser Strokkur (Iceland).</title>
        <authorList>
            <person name="Gaisin V.A."/>
            <person name="Kalashnikov A.M."/>
            <person name="Sukhacheva M.V."/>
            <person name="Grouzdev D.S."/>
            <person name="Ivanov T.M."/>
            <person name="Kuznetsov B."/>
            <person name="Gorlenko V.M."/>
        </authorList>
    </citation>
    <scope>NUCLEOTIDE SEQUENCE [LARGE SCALE GENOMIC DNA]</scope>
    <source>
        <strain evidence="11">isl-2</strain>
    </source>
</reference>
<feature type="domain" description="Argininosuccinate lyase C-terminal" evidence="9">
    <location>
        <begin position="366"/>
        <end position="433"/>
    </location>
</feature>
<dbReference type="PRINTS" id="PR00149">
    <property type="entry name" value="FUMRATELYASE"/>
</dbReference>
<dbReference type="InterPro" id="IPR029419">
    <property type="entry name" value="Arg_succ_lyase_C"/>
</dbReference>
<evidence type="ECO:0000256" key="6">
    <source>
        <dbReference type="ARBA" id="ARBA00023239"/>
    </source>
</evidence>
<dbReference type="Pfam" id="PF14698">
    <property type="entry name" value="ASL_C2"/>
    <property type="match status" value="1"/>
</dbReference>
<dbReference type="OrthoDB" id="9769623at2"/>
<evidence type="ECO:0000256" key="5">
    <source>
        <dbReference type="ARBA" id="ARBA00022605"/>
    </source>
</evidence>
<dbReference type="InterPro" id="IPR020557">
    <property type="entry name" value="Fumarate_lyase_CS"/>
</dbReference>
<dbReference type="InterPro" id="IPR024083">
    <property type="entry name" value="Fumarase/histidase_N"/>
</dbReference>
<comment type="similarity">
    <text evidence="7">Belongs to the lyase 1 family. Argininosuccinate lyase subfamily.</text>
</comment>
<keyword evidence="6 7" id="KW-0456">Lyase</keyword>
<evidence type="ECO:0000313" key="11">
    <source>
        <dbReference type="Proteomes" id="UP000078287"/>
    </source>
</evidence>
<evidence type="ECO:0000256" key="3">
    <source>
        <dbReference type="ARBA" id="ARBA00022490"/>
    </source>
</evidence>
<name>A0A178MFJ7_9CHLR</name>
<comment type="caution">
    <text evidence="10">The sequence shown here is derived from an EMBL/GenBank/DDBJ whole genome shotgun (WGS) entry which is preliminary data.</text>
</comment>
<proteinExistence type="inferred from homology"/>
<gene>
    <name evidence="7" type="primary">argH</name>
    <name evidence="10" type="ORF">A6A03_11735</name>
</gene>
<dbReference type="PRINTS" id="PR00145">
    <property type="entry name" value="ARGSUCLYASE"/>
</dbReference>
<evidence type="ECO:0000256" key="4">
    <source>
        <dbReference type="ARBA" id="ARBA00022571"/>
    </source>
</evidence>
<evidence type="ECO:0000256" key="7">
    <source>
        <dbReference type="HAMAP-Rule" id="MF_00006"/>
    </source>
</evidence>
<dbReference type="Gene3D" id="1.20.200.10">
    <property type="entry name" value="Fumarase/aspartase (Central domain)"/>
    <property type="match status" value="1"/>
</dbReference>
<evidence type="ECO:0000313" key="10">
    <source>
        <dbReference type="EMBL" id="OAN46825.1"/>
    </source>
</evidence>
<dbReference type="FunFam" id="1.10.40.30:FF:000001">
    <property type="entry name" value="Argininosuccinate lyase"/>
    <property type="match status" value="1"/>
</dbReference>
<dbReference type="AlphaFoldDB" id="A0A178MFJ7"/>
<dbReference type="SUPFAM" id="SSF48557">
    <property type="entry name" value="L-aspartase-like"/>
    <property type="match status" value="1"/>
</dbReference>
<protein>
    <recommendedName>
        <fullName evidence="2 7">Argininosuccinate lyase</fullName>
        <shortName evidence="7">ASAL</shortName>
        <ecNumber evidence="2 7">4.3.2.1</ecNumber>
    </recommendedName>
    <alternativeName>
        <fullName evidence="7">Arginosuccinase</fullName>
    </alternativeName>
</protein>
<comment type="subcellular location">
    <subcellularLocation>
        <location evidence="7">Cytoplasm</location>
    </subcellularLocation>
</comment>
<dbReference type="Proteomes" id="UP000078287">
    <property type="component" value="Unassembled WGS sequence"/>
</dbReference>
<dbReference type="GO" id="GO:0042450">
    <property type="term" value="P:L-arginine biosynthetic process via ornithine"/>
    <property type="evidence" value="ECO:0007669"/>
    <property type="project" value="UniProtKB-UniRule"/>
</dbReference>
<keyword evidence="3 7" id="KW-0963">Cytoplasm</keyword>
<dbReference type="HAMAP" id="MF_00006">
    <property type="entry name" value="Arg_succ_lyase"/>
    <property type="match status" value="1"/>
</dbReference>
<dbReference type="InterPro" id="IPR022761">
    <property type="entry name" value="Fumarate_lyase_N"/>
</dbReference>
<evidence type="ECO:0000259" key="9">
    <source>
        <dbReference type="Pfam" id="PF14698"/>
    </source>
</evidence>
<dbReference type="PANTHER" id="PTHR43814:SF1">
    <property type="entry name" value="ARGININOSUCCINATE LYASE"/>
    <property type="match status" value="1"/>
</dbReference>
<dbReference type="CDD" id="cd01359">
    <property type="entry name" value="Argininosuccinate_lyase"/>
    <property type="match status" value="1"/>
</dbReference>
<dbReference type="Gene3D" id="1.10.40.30">
    <property type="entry name" value="Fumarase/aspartase (C-terminal domain)"/>
    <property type="match status" value="1"/>
</dbReference>
<dbReference type="Pfam" id="PF00206">
    <property type="entry name" value="Lyase_1"/>
    <property type="match status" value="1"/>
</dbReference>
<keyword evidence="5 7" id="KW-0028">Amino-acid biosynthesis</keyword>
<dbReference type="InterPro" id="IPR008948">
    <property type="entry name" value="L-Aspartase-like"/>
</dbReference>
<dbReference type="InterPro" id="IPR009049">
    <property type="entry name" value="Argininosuccinate_lyase"/>
</dbReference>
<organism evidence="10 11">
    <name type="scientific">Chloroflexus islandicus</name>
    <dbReference type="NCBI Taxonomy" id="1707952"/>
    <lineage>
        <taxon>Bacteria</taxon>
        <taxon>Bacillati</taxon>
        <taxon>Chloroflexota</taxon>
        <taxon>Chloroflexia</taxon>
        <taxon>Chloroflexales</taxon>
        <taxon>Chloroflexineae</taxon>
        <taxon>Chloroflexaceae</taxon>
        <taxon>Chloroflexus</taxon>
    </lineage>
</organism>
<dbReference type="RefSeq" id="WP_066785386.1">
    <property type="nucleotide sequence ID" value="NZ_LWQS01000042.1"/>
</dbReference>
<comment type="catalytic activity">
    <reaction evidence="7">
        <text>2-(N(omega)-L-arginino)succinate = fumarate + L-arginine</text>
        <dbReference type="Rhea" id="RHEA:24020"/>
        <dbReference type="ChEBI" id="CHEBI:29806"/>
        <dbReference type="ChEBI" id="CHEBI:32682"/>
        <dbReference type="ChEBI" id="CHEBI:57472"/>
        <dbReference type="EC" id="4.3.2.1"/>
    </reaction>
</comment>
<keyword evidence="4 7" id="KW-0055">Arginine biosynthesis</keyword>
<comment type="pathway">
    <text evidence="1 7">Amino-acid biosynthesis; L-arginine biosynthesis; L-arginine from L-ornithine and carbamoyl phosphate: step 3/3.</text>
</comment>
<evidence type="ECO:0000256" key="1">
    <source>
        <dbReference type="ARBA" id="ARBA00004941"/>
    </source>
</evidence>
<dbReference type="STRING" id="1707952.A6A03_11735"/>
<evidence type="ECO:0000256" key="2">
    <source>
        <dbReference type="ARBA" id="ARBA00012338"/>
    </source>
</evidence>
<dbReference type="FunFam" id="1.20.200.10:FF:000002">
    <property type="entry name" value="Argininosuccinate lyase"/>
    <property type="match status" value="1"/>
</dbReference>
<dbReference type="PANTHER" id="PTHR43814">
    <property type="entry name" value="ARGININOSUCCINATE LYASE"/>
    <property type="match status" value="1"/>
</dbReference>
<dbReference type="FunFam" id="1.10.275.10:FF:000002">
    <property type="entry name" value="Argininosuccinate lyase"/>
    <property type="match status" value="1"/>
</dbReference>
<feature type="domain" description="Fumarate lyase N-terminal" evidence="8">
    <location>
        <begin position="8"/>
        <end position="303"/>
    </location>
</feature>
<evidence type="ECO:0000259" key="8">
    <source>
        <dbReference type="Pfam" id="PF00206"/>
    </source>
</evidence>
<dbReference type="NCBIfam" id="TIGR00838">
    <property type="entry name" value="argH"/>
    <property type="match status" value="1"/>
</dbReference>